<dbReference type="OrthoDB" id="70832at2157"/>
<evidence type="ECO:0000313" key="1">
    <source>
        <dbReference type="EMBL" id="ALT69920.1"/>
    </source>
</evidence>
<dbReference type="GeneID" id="26737121"/>
<proteinExistence type="predicted"/>
<organism evidence="1 2">
    <name type="scientific">Methanobrevibacter millerae</name>
    <dbReference type="NCBI Taxonomy" id="230361"/>
    <lineage>
        <taxon>Archaea</taxon>
        <taxon>Methanobacteriati</taxon>
        <taxon>Methanobacteriota</taxon>
        <taxon>Methanomada group</taxon>
        <taxon>Methanobacteria</taxon>
        <taxon>Methanobacteriales</taxon>
        <taxon>Methanobacteriaceae</taxon>
        <taxon>Methanobrevibacter</taxon>
    </lineage>
</organism>
<keyword evidence="2" id="KW-1185">Reference proteome</keyword>
<protein>
    <recommendedName>
        <fullName evidence="3">DUF2119 domain-containing protein</fullName>
    </recommendedName>
</protein>
<dbReference type="PATRIC" id="fig|230361.4.peg.2237"/>
<dbReference type="SUPFAM" id="SSF53187">
    <property type="entry name" value="Zn-dependent exopeptidases"/>
    <property type="match status" value="1"/>
</dbReference>
<dbReference type="RefSeq" id="WP_058740126.1">
    <property type="nucleotide sequence ID" value="NZ_CP011266.1"/>
</dbReference>
<gene>
    <name evidence="1" type="ORF">sm9_2164</name>
</gene>
<dbReference type="InterPro" id="IPR019218">
    <property type="entry name" value="DUF2119"/>
</dbReference>
<dbReference type="AlphaFoldDB" id="A0A0U3EAE1"/>
<dbReference type="Proteomes" id="UP000067738">
    <property type="component" value="Chromosome"/>
</dbReference>
<dbReference type="KEGG" id="mmil:sm9_2164"/>
<sequence length="216" mass="25509">MSFFKYIDNGKGPTKLFLGGVHGNEGKTSIKFIKKLKQEDLSSGQFYFYNFDKTKYMSTIKKEYYESDLGQRILKLINYFEPDFYTELHCFDLSHYDKLTSMDRYKRTGVPPLIPAGNHVLVSSVSPLIRMTYFSTDTVCKTLEFPCIEKLTPEIMKKYDFDMDLAIERYMDLLRLITKCETRMDFEYAMMKKYKTQVKLAMNYAKKVFGEDFPPY</sequence>
<dbReference type="Pfam" id="PF09892">
    <property type="entry name" value="DUF2119"/>
    <property type="match status" value="1"/>
</dbReference>
<reference evidence="1 2" key="1">
    <citation type="submission" date="2015-04" db="EMBL/GenBank/DDBJ databases">
        <title>The complete genome sequence of the rumen methanogen Methanobrevibacter millerae SM9.</title>
        <authorList>
            <person name="Leahy S.C."/>
            <person name="Kelly W.J."/>
            <person name="Pacheco D.M."/>
            <person name="Li D."/>
            <person name="Altermann E."/>
            <person name="Attwood G.T."/>
        </authorList>
    </citation>
    <scope>NUCLEOTIDE SEQUENCE [LARGE SCALE GENOMIC DNA]</scope>
    <source>
        <strain evidence="1 2">SM9</strain>
    </source>
</reference>
<name>A0A0U3EAE1_9EURY</name>
<accession>A0A0U3EAE1</accession>
<dbReference type="EMBL" id="CP011266">
    <property type="protein sequence ID" value="ALT69920.1"/>
    <property type="molecule type" value="Genomic_DNA"/>
</dbReference>
<evidence type="ECO:0008006" key="3">
    <source>
        <dbReference type="Google" id="ProtNLM"/>
    </source>
</evidence>
<evidence type="ECO:0000313" key="2">
    <source>
        <dbReference type="Proteomes" id="UP000067738"/>
    </source>
</evidence>